<accession>A0A2K3LUW7</accession>
<dbReference type="AlphaFoldDB" id="A0A2K3LUW7"/>
<dbReference type="Proteomes" id="UP000236291">
    <property type="component" value="Unassembled WGS sequence"/>
</dbReference>
<proteinExistence type="predicted"/>
<evidence type="ECO:0000313" key="1">
    <source>
        <dbReference type="EMBL" id="PNX82327.1"/>
    </source>
</evidence>
<protein>
    <submittedName>
        <fullName evidence="1">Uncharacterized protein</fullName>
    </submittedName>
</protein>
<reference evidence="1 2" key="1">
    <citation type="journal article" date="2014" name="Am. J. Bot.">
        <title>Genome assembly and annotation for red clover (Trifolium pratense; Fabaceae).</title>
        <authorList>
            <person name="Istvanek J."/>
            <person name="Jaros M."/>
            <person name="Krenek A."/>
            <person name="Repkova J."/>
        </authorList>
    </citation>
    <scope>NUCLEOTIDE SEQUENCE [LARGE SCALE GENOMIC DNA]</scope>
    <source>
        <strain evidence="2">cv. Tatra</strain>
        <tissue evidence="1">Young leaves</tissue>
    </source>
</reference>
<gene>
    <name evidence="1" type="ORF">L195_g038356</name>
</gene>
<name>A0A2K3LUW7_TRIPR</name>
<dbReference type="EMBL" id="ASHM01041777">
    <property type="protein sequence ID" value="PNX82327.1"/>
    <property type="molecule type" value="Genomic_DNA"/>
</dbReference>
<sequence>MIEVMYHFKYATQIKIDKLAYYESYIDLAADHAGGYDDAPRKYDWKELKNDEGVEYIFNCIEVDPKFPRLYATLIVAK</sequence>
<reference evidence="1 2" key="2">
    <citation type="journal article" date="2017" name="Front. Plant Sci.">
        <title>Gene Classification and Mining of Molecular Markers Useful in Red Clover (Trifolium pratense) Breeding.</title>
        <authorList>
            <person name="Istvanek J."/>
            <person name="Dluhosova J."/>
            <person name="Dluhos P."/>
            <person name="Patkova L."/>
            <person name="Nedelnik J."/>
            <person name="Repkova J."/>
        </authorList>
    </citation>
    <scope>NUCLEOTIDE SEQUENCE [LARGE SCALE GENOMIC DNA]</scope>
    <source>
        <strain evidence="2">cv. Tatra</strain>
        <tissue evidence="1">Young leaves</tissue>
    </source>
</reference>
<comment type="caution">
    <text evidence="1">The sequence shown here is derived from an EMBL/GenBank/DDBJ whole genome shotgun (WGS) entry which is preliminary data.</text>
</comment>
<evidence type="ECO:0000313" key="2">
    <source>
        <dbReference type="Proteomes" id="UP000236291"/>
    </source>
</evidence>
<organism evidence="1 2">
    <name type="scientific">Trifolium pratense</name>
    <name type="common">Red clover</name>
    <dbReference type="NCBI Taxonomy" id="57577"/>
    <lineage>
        <taxon>Eukaryota</taxon>
        <taxon>Viridiplantae</taxon>
        <taxon>Streptophyta</taxon>
        <taxon>Embryophyta</taxon>
        <taxon>Tracheophyta</taxon>
        <taxon>Spermatophyta</taxon>
        <taxon>Magnoliopsida</taxon>
        <taxon>eudicotyledons</taxon>
        <taxon>Gunneridae</taxon>
        <taxon>Pentapetalae</taxon>
        <taxon>rosids</taxon>
        <taxon>fabids</taxon>
        <taxon>Fabales</taxon>
        <taxon>Fabaceae</taxon>
        <taxon>Papilionoideae</taxon>
        <taxon>50 kb inversion clade</taxon>
        <taxon>NPAAA clade</taxon>
        <taxon>Hologalegina</taxon>
        <taxon>IRL clade</taxon>
        <taxon>Trifolieae</taxon>
        <taxon>Trifolium</taxon>
    </lineage>
</organism>